<evidence type="ECO:0000313" key="10">
    <source>
        <dbReference type="Proteomes" id="UP000027318"/>
    </source>
</evidence>
<evidence type="ECO:0000256" key="2">
    <source>
        <dbReference type="ARBA" id="ARBA00008193"/>
    </source>
</evidence>
<sequence length="237" mass="25639">MIDLELERFVYFADLFGIAIFSITGVLAARGKQIDLFGVMVLALATSLGGGTLRDLALNAHPLIWIADPLLLWAAIGAALLTFGYCRFWVLPRRALLVLDAAGLALFAIAGAEKAMALGFSPLIAVIMGISTGCAGGVIRDVLTGRIPGILQQDEFYATCALIGASFYVLLHGHLDANLLALSAMTLIFVIRLLAIYSGFRLPVFVVAGIDRTPRRVLLGRRKRWTVRHIKKDDESS</sequence>
<dbReference type="PANTHER" id="PTHR30506">
    <property type="entry name" value="INNER MEMBRANE PROTEIN"/>
    <property type="match status" value="1"/>
</dbReference>
<comment type="similarity">
    <text evidence="2">Belongs to the UPF0126 family.</text>
</comment>
<feature type="transmembrane region" description="Helical" evidence="7">
    <location>
        <begin position="95"/>
        <end position="112"/>
    </location>
</feature>
<dbReference type="AlphaFoldDB" id="A0A063Y0U4"/>
<keyword evidence="5 7" id="KW-1133">Transmembrane helix</keyword>
<evidence type="ECO:0000256" key="7">
    <source>
        <dbReference type="SAM" id="Phobius"/>
    </source>
</evidence>
<feature type="domain" description="Glycine transporter" evidence="8">
    <location>
        <begin position="98"/>
        <end position="172"/>
    </location>
</feature>
<comment type="caution">
    <text evidence="9">The sequence shown here is derived from an EMBL/GenBank/DDBJ whole genome shotgun (WGS) entry which is preliminary data.</text>
</comment>
<evidence type="ECO:0000256" key="6">
    <source>
        <dbReference type="ARBA" id="ARBA00023136"/>
    </source>
</evidence>
<feature type="transmembrane region" description="Helical" evidence="7">
    <location>
        <begin position="12"/>
        <end position="29"/>
    </location>
</feature>
<feature type="transmembrane region" description="Helical" evidence="7">
    <location>
        <begin position="118"/>
        <end position="143"/>
    </location>
</feature>
<dbReference type="PANTHER" id="PTHR30506:SF3">
    <property type="entry name" value="UPF0126 INNER MEMBRANE PROTEIN YADS-RELATED"/>
    <property type="match status" value="1"/>
</dbReference>
<evidence type="ECO:0000256" key="5">
    <source>
        <dbReference type="ARBA" id="ARBA00022989"/>
    </source>
</evidence>
<keyword evidence="3" id="KW-1003">Cell membrane</keyword>
<evidence type="ECO:0000259" key="8">
    <source>
        <dbReference type="Pfam" id="PF03458"/>
    </source>
</evidence>
<evidence type="ECO:0000256" key="4">
    <source>
        <dbReference type="ARBA" id="ARBA00022692"/>
    </source>
</evidence>
<dbReference type="EMBL" id="JMSZ01000042">
    <property type="protein sequence ID" value="KDE38386.1"/>
    <property type="molecule type" value="Genomic_DNA"/>
</dbReference>
<dbReference type="GO" id="GO:0005886">
    <property type="term" value="C:plasma membrane"/>
    <property type="evidence" value="ECO:0007669"/>
    <property type="project" value="UniProtKB-SubCell"/>
</dbReference>
<evidence type="ECO:0000256" key="3">
    <source>
        <dbReference type="ARBA" id="ARBA00022475"/>
    </source>
</evidence>
<evidence type="ECO:0000313" key="9">
    <source>
        <dbReference type="EMBL" id="KDE38386.1"/>
    </source>
</evidence>
<feature type="transmembrane region" description="Helical" evidence="7">
    <location>
        <begin position="36"/>
        <end position="57"/>
    </location>
</feature>
<keyword evidence="4 7" id="KW-0812">Transmembrane</keyword>
<keyword evidence="6 7" id="KW-0472">Membrane</keyword>
<accession>A0A063Y0U4</accession>
<dbReference type="PATRIC" id="fig|267850.7.peg.2792"/>
<feature type="domain" description="Glycine transporter" evidence="8">
    <location>
        <begin position="12"/>
        <end position="84"/>
    </location>
</feature>
<dbReference type="Pfam" id="PF03458">
    <property type="entry name" value="Gly_transporter"/>
    <property type="match status" value="2"/>
</dbReference>
<dbReference type="OrthoDB" id="9791874at2"/>
<name>A0A063Y0U4_9GAMM</name>
<reference evidence="9 10" key="1">
    <citation type="journal article" date="2005" name="Int. J. Syst. Evol. Microbiol.">
        <title>Nitrincola lacisaponensis gen. nov., sp. nov., a novel alkaliphilic bacterium isolated from an alkaline, saline lake.</title>
        <authorList>
            <person name="Dimitriu P.A."/>
            <person name="Shukla S.K."/>
            <person name="Conradt J."/>
            <person name="Marquez M.C."/>
            <person name="Ventosa A."/>
            <person name="Maglia A."/>
            <person name="Peyton B.M."/>
            <person name="Pinkart H.C."/>
            <person name="Mormile M.R."/>
        </authorList>
    </citation>
    <scope>NUCLEOTIDE SEQUENCE [LARGE SCALE GENOMIC DNA]</scope>
    <source>
        <strain evidence="9 10">4CA</strain>
    </source>
</reference>
<feature type="transmembrane region" description="Helical" evidence="7">
    <location>
        <begin position="63"/>
        <end position="83"/>
    </location>
</feature>
<dbReference type="STRING" id="267850.ADINL_2841"/>
<protein>
    <submittedName>
        <fullName evidence="9">Putative inner membrane protein</fullName>
    </submittedName>
</protein>
<gene>
    <name evidence="9" type="ORF">ADINL_2841</name>
</gene>
<feature type="transmembrane region" description="Helical" evidence="7">
    <location>
        <begin position="155"/>
        <end position="171"/>
    </location>
</feature>
<keyword evidence="10" id="KW-1185">Reference proteome</keyword>
<dbReference type="Proteomes" id="UP000027318">
    <property type="component" value="Unassembled WGS sequence"/>
</dbReference>
<dbReference type="RefSeq" id="WP_084154541.1">
    <property type="nucleotide sequence ID" value="NZ_JBKBNO010000006.1"/>
</dbReference>
<dbReference type="InterPro" id="IPR005115">
    <property type="entry name" value="Gly_transporter"/>
</dbReference>
<comment type="subcellular location">
    <subcellularLocation>
        <location evidence="1">Cell membrane</location>
        <topology evidence="1">Multi-pass membrane protein</topology>
    </subcellularLocation>
</comment>
<proteinExistence type="inferred from homology"/>
<evidence type="ECO:0000256" key="1">
    <source>
        <dbReference type="ARBA" id="ARBA00004651"/>
    </source>
</evidence>
<organism evidence="9 10">
    <name type="scientific">Nitrincola lacisaponensis</name>
    <dbReference type="NCBI Taxonomy" id="267850"/>
    <lineage>
        <taxon>Bacteria</taxon>
        <taxon>Pseudomonadati</taxon>
        <taxon>Pseudomonadota</taxon>
        <taxon>Gammaproteobacteria</taxon>
        <taxon>Oceanospirillales</taxon>
        <taxon>Oceanospirillaceae</taxon>
        <taxon>Nitrincola</taxon>
    </lineage>
</organism>